<evidence type="ECO:0000313" key="2">
    <source>
        <dbReference type="Proteomes" id="UP001149074"/>
    </source>
</evidence>
<comment type="caution">
    <text evidence="1">The sequence shown here is derived from an EMBL/GenBank/DDBJ whole genome shotgun (WGS) entry which is preliminary data.</text>
</comment>
<dbReference type="Proteomes" id="UP001149074">
    <property type="component" value="Unassembled WGS sequence"/>
</dbReference>
<protein>
    <submittedName>
        <fullName evidence="1">Uncharacterized protein</fullName>
    </submittedName>
</protein>
<reference evidence="1" key="1">
    <citation type="submission" date="2022-11" db="EMBL/GenBank/DDBJ databases">
        <authorList>
            <person name="Petersen C."/>
        </authorList>
    </citation>
    <scope>NUCLEOTIDE SEQUENCE</scope>
    <source>
        <strain evidence="1">IBT 30761</strain>
    </source>
</reference>
<gene>
    <name evidence="1" type="ORF">N7532_001102</name>
</gene>
<proteinExistence type="predicted"/>
<sequence>MADPSSPPGPLFPSLTTETNIKQFSPVECLHQLSITELTWTMKWMYKHIIEMNEANHIDKEALGRLTMHTASMGLQEYFSTFWGLPGLFIQLPEPIGLHSYGLYRRLFPVPSLRPVPYTRLPRWCKISRYECRKWGKMFDVLAHMLTQEELDAPIVEPCGGF</sequence>
<dbReference type="AlphaFoldDB" id="A0A9W9KM68"/>
<name>A0A9W9KM68_9EURO</name>
<reference evidence="1" key="2">
    <citation type="journal article" date="2023" name="IMA Fungus">
        <title>Comparative genomic study of the Penicillium genus elucidates a diverse pangenome and 15 lateral gene transfer events.</title>
        <authorList>
            <person name="Petersen C."/>
            <person name="Sorensen T."/>
            <person name="Nielsen M.R."/>
            <person name="Sondergaard T.E."/>
            <person name="Sorensen J.L."/>
            <person name="Fitzpatrick D.A."/>
            <person name="Frisvad J.C."/>
            <person name="Nielsen K.L."/>
        </authorList>
    </citation>
    <scope>NUCLEOTIDE SEQUENCE</scope>
    <source>
        <strain evidence="1">IBT 30761</strain>
    </source>
</reference>
<evidence type="ECO:0000313" key="1">
    <source>
        <dbReference type="EMBL" id="KAJ5110567.1"/>
    </source>
</evidence>
<dbReference type="RefSeq" id="XP_056478637.1">
    <property type="nucleotide sequence ID" value="XM_056613596.1"/>
</dbReference>
<keyword evidence="2" id="KW-1185">Reference proteome</keyword>
<dbReference type="EMBL" id="JAPQKI010000002">
    <property type="protein sequence ID" value="KAJ5110567.1"/>
    <property type="molecule type" value="Genomic_DNA"/>
</dbReference>
<dbReference type="GeneID" id="81352575"/>
<accession>A0A9W9KM68</accession>
<organism evidence="1 2">
    <name type="scientific">Penicillium argentinense</name>
    <dbReference type="NCBI Taxonomy" id="1131581"/>
    <lineage>
        <taxon>Eukaryota</taxon>
        <taxon>Fungi</taxon>
        <taxon>Dikarya</taxon>
        <taxon>Ascomycota</taxon>
        <taxon>Pezizomycotina</taxon>
        <taxon>Eurotiomycetes</taxon>
        <taxon>Eurotiomycetidae</taxon>
        <taxon>Eurotiales</taxon>
        <taxon>Aspergillaceae</taxon>
        <taxon>Penicillium</taxon>
    </lineage>
</organism>